<evidence type="ECO:0000256" key="1">
    <source>
        <dbReference type="SAM" id="SignalP"/>
    </source>
</evidence>
<gene>
    <name evidence="2" type="ORF">OL497_05260</name>
</gene>
<feature type="signal peptide" evidence="1">
    <location>
        <begin position="1"/>
        <end position="21"/>
    </location>
</feature>
<evidence type="ECO:0008006" key="4">
    <source>
        <dbReference type="Google" id="ProtNLM"/>
    </source>
</evidence>
<sequence length="510" mass="56784">MKMNKIYLLPLLLLMLLFACKKNNQESIDYNVLTEQRINEVAEQPVIKEDDIASLGRLLEKVTDNGTKTRLTVLLEGVKQIKDIIPAIGALRTNPELNFQEAYKQLENKLKLVSDQLPRKAKLQRELEDAKASYNAEEVEFDTTPVPGQQSFIETLTRFLAANYNIKPITGKPNRFSRADIERVDSLVAWPTTLVNIRKFKGVKKLEATIVDEIADLNSLTGLESLKIGYKNELKIEQLRQLKHLVITAGKWGEVLDFTGRYDLLETLVIPRSIAENLTTVLLPNKQHLTKVVFTGRYGGIGDAALPGAKRVVIEAKEVNAFFLTIGSETNREVDEVKLSGFGGATIPEGLNEPYSQFAINGAILPDRSLIKLKKLELSNITPGKFSLANIDLPNAIDLATLAPLRYLSYGAFSINARRATFSDLLHIAQHKETLEAIGINEIDFPGATLDLSDYKKLTQVSLSTQEKHITQPLRKLIISKKTQDAQGTCNDCFVEAWSSVGEVEITVAN</sequence>
<protein>
    <recommendedName>
        <fullName evidence="4">Leucine-rich repeat domain-containing protein</fullName>
    </recommendedName>
</protein>
<dbReference type="PROSITE" id="PS51257">
    <property type="entry name" value="PROKAR_LIPOPROTEIN"/>
    <property type="match status" value="1"/>
</dbReference>
<evidence type="ECO:0000313" key="2">
    <source>
        <dbReference type="EMBL" id="MCW3483290.1"/>
    </source>
</evidence>
<dbReference type="Proteomes" id="UP001207742">
    <property type="component" value="Unassembled WGS sequence"/>
</dbReference>
<dbReference type="EMBL" id="JAPDNS010000001">
    <property type="protein sequence ID" value="MCW3483290.1"/>
    <property type="molecule type" value="Genomic_DNA"/>
</dbReference>
<reference evidence="2 3" key="1">
    <citation type="submission" date="2022-10" db="EMBL/GenBank/DDBJ databases">
        <title>Chitinophaga nivalis PC15 sp. nov., isolated from Pyeongchang county, South Korea.</title>
        <authorList>
            <person name="Trinh H.N."/>
        </authorList>
    </citation>
    <scope>NUCLEOTIDE SEQUENCE [LARGE SCALE GENOMIC DNA]</scope>
    <source>
        <strain evidence="2 3">PC14</strain>
    </source>
</reference>
<organism evidence="2 3">
    <name type="scientific">Chitinophaga nivalis</name>
    <dbReference type="NCBI Taxonomy" id="2991709"/>
    <lineage>
        <taxon>Bacteria</taxon>
        <taxon>Pseudomonadati</taxon>
        <taxon>Bacteroidota</taxon>
        <taxon>Chitinophagia</taxon>
        <taxon>Chitinophagales</taxon>
        <taxon>Chitinophagaceae</taxon>
        <taxon>Chitinophaga</taxon>
    </lineage>
</organism>
<accession>A0ABT3IH40</accession>
<dbReference type="RefSeq" id="WP_264728475.1">
    <property type="nucleotide sequence ID" value="NZ_JAPDNR010000001.1"/>
</dbReference>
<name>A0ABT3IH40_9BACT</name>
<keyword evidence="1" id="KW-0732">Signal</keyword>
<comment type="caution">
    <text evidence="2">The sequence shown here is derived from an EMBL/GenBank/DDBJ whole genome shotgun (WGS) entry which is preliminary data.</text>
</comment>
<proteinExistence type="predicted"/>
<keyword evidence="3" id="KW-1185">Reference proteome</keyword>
<evidence type="ECO:0000313" key="3">
    <source>
        <dbReference type="Proteomes" id="UP001207742"/>
    </source>
</evidence>
<feature type="chain" id="PRO_5045917057" description="Leucine-rich repeat domain-containing protein" evidence="1">
    <location>
        <begin position="22"/>
        <end position="510"/>
    </location>
</feature>